<dbReference type="Proteomes" id="UP001595791">
    <property type="component" value="Unassembled WGS sequence"/>
</dbReference>
<accession>A0ABV8MSJ2</accession>
<evidence type="ECO:0000313" key="2">
    <source>
        <dbReference type="Proteomes" id="UP001595791"/>
    </source>
</evidence>
<dbReference type="RefSeq" id="WP_378164221.1">
    <property type="nucleotide sequence ID" value="NZ_JBHSBU010000001.1"/>
</dbReference>
<comment type="caution">
    <text evidence="1">The sequence shown here is derived from an EMBL/GenBank/DDBJ whole genome shotgun (WGS) entry which is preliminary data.</text>
</comment>
<proteinExistence type="predicted"/>
<name>A0ABV8MSJ2_9NEIS</name>
<reference evidence="2" key="1">
    <citation type="journal article" date="2019" name="Int. J. Syst. Evol. Microbiol.">
        <title>The Global Catalogue of Microorganisms (GCM) 10K type strain sequencing project: providing services to taxonomists for standard genome sequencing and annotation.</title>
        <authorList>
            <consortium name="The Broad Institute Genomics Platform"/>
            <consortium name="The Broad Institute Genome Sequencing Center for Infectious Disease"/>
            <person name="Wu L."/>
            <person name="Ma J."/>
        </authorList>
    </citation>
    <scope>NUCLEOTIDE SEQUENCE [LARGE SCALE GENOMIC DNA]</scope>
    <source>
        <strain evidence="2">LMG 29894</strain>
    </source>
</reference>
<gene>
    <name evidence="1" type="ORF">ACFOW7_11320</name>
</gene>
<dbReference type="EMBL" id="JBHSBU010000001">
    <property type="protein sequence ID" value="MFC4159935.1"/>
    <property type="molecule type" value="Genomic_DNA"/>
</dbReference>
<protein>
    <submittedName>
        <fullName evidence="1">Uncharacterized protein</fullName>
    </submittedName>
</protein>
<keyword evidence="2" id="KW-1185">Reference proteome</keyword>
<sequence length="47" mass="5534">MFHFVADEMQYLLQEIHLCVSQTQLETIAGDLAIATSNRRRDRGWLR</sequence>
<evidence type="ECO:0000313" key="1">
    <source>
        <dbReference type="EMBL" id="MFC4159935.1"/>
    </source>
</evidence>
<organism evidence="1 2">
    <name type="scientific">Chitinimonas lacunae</name>
    <dbReference type="NCBI Taxonomy" id="1963018"/>
    <lineage>
        <taxon>Bacteria</taxon>
        <taxon>Pseudomonadati</taxon>
        <taxon>Pseudomonadota</taxon>
        <taxon>Betaproteobacteria</taxon>
        <taxon>Neisseriales</taxon>
        <taxon>Chitinibacteraceae</taxon>
        <taxon>Chitinimonas</taxon>
    </lineage>
</organism>